<dbReference type="EMBL" id="JBHTOF010000103">
    <property type="protein sequence ID" value="MFD1466477.1"/>
    <property type="molecule type" value="Genomic_DNA"/>
</dbReference>
<evidence type="ECO:0000256" key="1">
    <source>
        <dbReference type="SAM" id="MobiDB-lite"/>
    </source>
</evidence>
<dbReference type="RefSeq" id="WP_125577468.1">
    <property type="nucleotide sequence ID" value="NZ_JBHTOF010000103.1"/>
</dbReference>
<evidence type="ECO:0000313" key="3">
    <source>
        <dbReference type="Proteomes" id="UP001597244"/>
    </source>
</evidence>
<reference evidence="3" key="1">
    <citation type="journal article" date="2019" name="Int. J. Syst. Evol. Microbiol.">
        <title>The Global Catalogue of Microorganisms (GCM) 10K type strain sequencing project: providing services to taxonomists for standard genome sequencing and annotation.</title>
        <authorList>
            <consortium name="The Broad Institute Genomics Platform"/>
            <consortium name="The Broad Institute Genome Sequencing Center for Infectious Disease"/>
            <person name="Wu L."/>
            <person name="Ma J."/>
        </authorList>
    </citation>
    <scope>NUCLEOTIDE SEQUENCE [LARGE SCALE GENOMIC DNA]</scope>
    <source>
        <strain evidence="3">CCM 8951</strain>
    </source>
</reference>
<gene>
    <name evidence="2" type="ORF">ACFQ4L_10430</name>
</gene>
<evidence type="ECO:0000313" key="2">
    <source>
        <dbReference type="EMBL" id="MFD1466477.1"/>
    </source>
</evidence>
<accession>A0ABW4DPB8</accession>
<organism evidence="2 3">
    <name type="scientific">Lapidilactobacillus mulanensis</name>
    <dbReference type="NCBI Taxonomy" id="2485999"/>
    <lineage>
        <taxon>Bacteria</taxon>
        <taxon>Bacillati</taxon>
        <taxon>Bacillota</taxon>
        <taxon>Bacilli</taxon>
        <taxon>Lactobacillales</taxon>
        <taxon>Lactobacillaceae</taxon>
        <taxon>Lapidilactobacillus</taxon>
    </lineage>
</organism>
<sequence>MYLTQGDYATYHYAEIADADFDRIEARAADVIDAITDNFYQVRNLESDMNSFRTKQFKKAVAKEIEYMLLTQLTGTADVQNKPASQSIGSTSISVSSQNSSSGNSGRLSAVIADEVYSILAKTGLLYRGVDYVL</sequence>
<comment type="caution">
    <text evidence="2">The sequence shown here is derived from an EMBL/GenBank/DDBJ whole genome shotgun (WGS) entry which is preliminary data.</text>
</comment>
<keyword evidence="3" id="KW-1185">Reference proteome</keyword>
<dbReference type="Proteomes" id="UP001597244">
    <property type="component" value="Unassembled WGS sequence"/>
</dbReference>
<feature type="region of interest" description="Disordered" evidence="1">
    <location>
        <begin position="81"/>
        <end position="105"/>
    </location>
</feature>
<feature type="compositionally biased region" description="Low complexity" evidence="1">
    <location>
        <begin position="85"/>
        <end position="105"/>
    </location>
</feature>
<proteinExistence type="predicted"/>
<name>A0ABW4DPB8_9LACO</name>
<protein>
    <submittedName>
        <fullName evidence="2">Uncharacterized protein</fullName>
    </submittedName>
</protein>